<sequence>MNTGMNAGMNTGMNASMDTSMESGGDGRVDAHHHVWDLGVRDQPWISGEAMAPIRRDFTLDDLAPHARAAGVTRTVLVQTVPDPGETPEFLALAASSPLVAGVVGWVDLTAPGVPGALAALREGDGGRALVGIRHGVQSEPDPRWLCRDDVRAGLAAVAEAGLVYDLLTLPHQLPAAVETVRALPGLTFVVDHLSKPPIAAGDLEPWATRIRELAAAPNVYCKLSGMVTEASWEKWTVDDLRPYAEVVLEAFGPERVMFGSDWPVCLLAASYADVVTAAEALTAALTPAERKEVFGGTATRAYGLDAAGV</sequence>
<proteinExistence type="inferred from homology"/>
<keyword evidence="3" id="KW-0378">Hydrolase</keyword>
<organism evidence="3 4">
    <name type="scientific">Thermocatellispora tengchongensis</name>
    <dbReference type="NCBI Taxonomy" id="1073253"/>
    <lineage>
        <taxon>Bacteria</taxon>
        <taxon>Bacillati</taxon>
        <taxon>Actinomycetota</taxon>
        <taxon>Actinomycetes</taxon>
        <taxon>Streptosporangiales</taxon>
        <taxon>Streptosporangiaceae</taxon>
        <taxon>Thermocatellispora</taxon>
    </lineage>
</organism>
<dbReference type="SUPFAM" id="SSF51556">
    <property type="entry name" value="Metallo-dependent hydrolases"/>
    <property type="match status" value="1"/>
</dbReference>
<reference evidence="3 4" key="1">
    <citation type="submission" date="2020-08" db="EMBL/GenBank/DDBJ databases">
        <title>Genomic Encyclopedia of Type Strains, Phase IV (KMG-IV): sequencing the most valuable type-strain genomes for metagenomic binning, comparative biology and taxonomic classification.</title>
        <authorList>
            <person name="Goeker M."/>
        </authorList>
    </citation>
    <scope>NUCLEOTIDE SEQUENCE [LARGE SCALE GENOMIC DNA]</scope>
    <source>
        <strain evidence="3 4">DSM 45615</strain>
    </source>
</reference>
<feature type="domain" description="Amidohydrolase-related" evidence="2">
    <location>
        <begin position="29"/>
        <end position="305"/>
    </location>
</feature>
<accession>A0A840NWY7</accession>
<dbReference type="EMBL" id="JACHGN010000002">
    <property type="protein sequence ID" value="MBB5131309.1"/>
    <property type="molecule type" value="Genomic_DNA"/>
</dbReference>
<dbReference type="InterPro" id="IPR032466">
    <property type="entry name" value="Metal_Hydrolase"/>
</dbReference>
<gene>
    <name evidence="3" type="ORF">HNP84_001015</name>
</gene>
<dbReference type="AlphaFoldDB" id="A0A840NWY7"/>
<comment type="caution">
    <text evidence="3">The sequence shown here is derived from an EMBL/GenBank/DDBJ whole genome shotgun (WGS) entry which is preliminary data.</text>
</comment>
<evidence type="ECO:0000256" key="1">
    <source>
        <dbReference type="ARBA" id="ARBA00038310"/>
    </source>
</evidence>
<name>A0A840NWY7_9ACTN</name>
<dbReference type="PANTHER" id="PTHR43569">
    <property type="entry name" value="AMIDOHYDROLASE"/>
    <property type="match status" value="1"/>
</dbReference>
<dbReference type="Proteomes" id="UP000578449">
    <property type="component" value="Unassembled WGS sequence"/>
</dbReference>
<evidence type="ECO:0000313" key="4">
    <source>
        <dbReference type="Proteomes" id="UP000578449"/>
    </source>
</evidence>
<dbReference type="PANTHER" id="PTHR43569:SF2">
    <property type="entry name" value="AMIDOHYDROLASE-RELATED DOMAIN-CONTAINING PROTEIN"/>
    <property type="match status" value="1"/>
</dbReference>
<protein>
    <submittedName>
        <fullName evidence="3">L-fuconolactonase</fullName>
        <ecNumber evidence="3">3.1.1.-</ecNumber>
    </submittedName>
</protein>
<dbReference type="EC" id="3.1.1.-" evidence="3"/>
<dbReference type="Gene3D" id="3.20.20.140">
    <property type="entry name" value="Metal-dependent hydrolases"/>
    <property type="match status" value="1"/>
</dbReference>
<dbReference type="RefSeq" id="WP_246517808.1">
    <property type="nucleotide sequence ID" value="NZ_BAABIX010000023.1"/>
</dbReference>
<dbReference type="InterPro" id="IPR006680">
    <property type="entry name" value="Amidohydro-rel"/>
</dbReference>
<evidence type="ECO:0000259" key="2">
    <source>
        <dbReference type="Pfam" id="PF04909"/>
    </source>
</evidence>
<dbReference type="GO" id="GO:0016787">
    <property type="term" value="F:hydrolase activity"/>
    <property type="evidence" value="ECO:0007669"/>
    <property type="project" value="UniProtKB-KW"/>
</dbReference>
<evidence type="ECO:0000313" key="3">
    <source>
        <dbReference type="EMBL" id="MBB5131309.1"/>
    </source>
</evidence>
<comment type="similarity">
    <text evidence="1">Belongs to the metallo-dependent hydrolases superfamily.</text>
</comment>
<dbReference type="Pfam" id="PF04909">
    <property type="entry name" value="Amidohydro_2"/>
    <property type="match status" value="1"/>
</dbReference>
<dbReference type="InterPro" id="IPR052350">
    <property type="entry name" value="Metallo-dep_Lactonases"/>
</dbReference>
<keyword evidence="4" id="KW-1185">Reference proteome</keyword>